<dbReference type="SUPFAM" id="SSF53448">
    <property type="entry name" value="Nucleotide-diphospho-sugar transferases"/>
    <property type="match status" value="1"/>
</dbReference>
<dbReference type="RefSeq" id="WP_187026516.1">
    <property type="nucleotide sequence ID" value="NZ_JACRUP010000009.1"/>
</dbReference>
<proteinExistence type="predicted"/>
<dbReference type="AlphaFoldDB" id="A0A9X0UIK0"/>
<dbReference type="EMBL" id="JACRUP010000009">
    <property type="protein sequence ID" value="MBC5851945.1"/>
    <property type="molecule type" value="Genomic_DNA"/>
</dbReference>
<dbReference type="Proteomes" id="UP000615796">
    <property type="component" value="Unassembled WGS sequence"/>
</dbReference>
<dbReference type="CDD" id="cd00761">
    <property type="entry name" value="Glyco_tranf_GTA_type"/>
    <property type="match status" value="1"/>
</dbReference>
<reference evidence="3" key="1">
    <citation type="submission" date="2020-08" db="EMBL/GenBank/DDBJ databases">
        <title>Genome Sequencing and Pan-Genome Analysis of Migratory bird Vibrio Strains, Inner Mongolia.</title>
        <authorList>
            <person name="Zheng L."/>
        </authorList>
    </citation>
    <scope>NUCLEOTIDE SEQUENCE</scope>
    <source>
        <strain evidence="3">M13F</strain>
    </source>
</reference>
<dbReference type="InterPro" id="IPR029044">
    <property type="entry name" value="Nucleotide-diphossugar_trans"/>
</dbReference>
<dbReference type="PANTHER" id="PTHR43685:SF2">
    <property type="entry name" value="GLYCOSYLTRANSFERASE 2-LIKE DOMAIN-CONTAINING PROTEIN"/>
    <property type="match status" value="1"/>
</dbReference>
<evidence type="ECO:0000259" key="2">
    <source>
        <dbReference type="Pfam" id="PF01755"/>
    </source>
</evidence>
<accession>A0A9X0UIK0</accession>
<feature type="domain" description="Glycosyl transferase family 25" evidence="2">
    <location>
        <begin position="69"/>
        <end position="223"/>
    </location>
</feature>
<sequence>MLLKKANKLFAQGEYENALEIYLQYEKQYGNEDVRVNIKLCLDRIGENSSLSDFYYESVQSNQINDYFDHIYVVNLQHQHEKRLKIAKHLNDNNVRFELYNATDGYQFELLDFFNRYKEKPLGHLIRYSAYSFLEFSKREHLIESPGAMGYIFTYISILEDAKKNGYKRFLILEDDVLLDNHFNDKFLKFIDSIDDDWKVLLLGASQYGWDIIDEAEARSRSYYYPGRTPDSINRTCGSFAIAFDYSVIDEVIEAQKSFESPFDQLPMNEIYQRYMGKCFVTFPNIVMPDVTKSTIRHGRDQFQHSHLMKWEIENFNFPLKKPSISILITSRRNVQYLDSFSHFHEMPFHLNLYINTADGIRPLHNKDLLFLDVNNNLLPVKDDVFLETDYAAIISEYDVLSETEVIRFLEYKLGFSGSNTSVLEDFNFQRPKIYKDRVSVIIPTYKRPRNLLNSLSSVLEQDYRDLEVIIVNDNGEGSDCHFEVIDLIDEINKKNHSNKIKLINHKTNRNGAAARNTGIMASTGEYICFLDDDDVYLPGRISESVAKLMTTPDDVGAVYCGFLGWNSSENDFHRYKEGDLTLDILMLDYKNHYLHTNTVTYKREAVLSINGFDESYHRHQDLEFNLRFFESYNVHALKKTLVKLNPEPSGVSNKVFDVDMLNLKNKFLSRFSDKIRSQVGYEKEIYIRHWNEVVRYTTNKSSIRNCFFDDYKKDVYLLNFLD</sequence>
<dbReference type="Pfam" id="PF01755">
    <property type="entry name" value="Glyco_transf_25"/>
    <property type="match status" value="1"/>
</dbReference>
<gene>
    <name evidence="3" type="ORF">H8Q88_13640</name>
</gene>
<dbReference type="Pfam" id="PF00535">
    <property type="entry name" value="Glycos_transf_2"/>
    <property type="match status" value="1"/>
</dbReference>
<dbReference type="InterPro" id="IPR001173">
    <property type="entry name" value="Glyco_trans_2-like"/>
</dbReference>
<evidence type="ECO:0000313" key="3">
    <source>
        <dbReference type="EMBL" id="MBC5851945.1"/>
    </source>
</evidence>
<feature type="domain" description="Glycosyltransferase 2-like" evidence="1">
    <location>
        <begin position="440"/>
        <end position="607"/>
    </location>
</feature>
<dbReference type="InterPro" id="IPR002654">
    <property type="entry name" value="Glyco_trans_25"/>
</dbReference>
<comment type="caution">
    <text evidence="3">The sequence shown here is derived from an EMBL/GenBank/DDBJ whole genome shotgun (WGS) entry which is preliminary data.</text>
</comment>
<protein>
    <submittedName>
        <fullName evidence="3">Glycosyltransferase</fullName>
    </submittedName>
</protein>
<evidence type="ECO:0000313" key="4">
    <source>
        <dbReference type="Proteomes" id="UP000615796"/>
    </source>
</evidence>
<organism evidence="3 4">
    <name type="scientific">Vibrio metschnikovii</name>
    <dbReference type="NCBI Taxonomy" id="28172"/>
    <lineage>
        <taxon>Bacteria</taxon>
        <taxon>Pseudomonadati</taxon>
        <taxon>Pseudomonadota</taxon>
        <taxon>Gammaproteobacteria</taxon>
        <taxon>Vibrionales</taxon>
        <taxon>Vibrionaceae</taxon>
        <taxon>Vibrio</taxon>
    </lineage>
</organism>
<dbReference type="Gene3D" id="3.90.550.10">
    <property type="entry name" value="Spore Coat Polysaccharide Biosynthesis Protein SpsA, Chain A"/>
    <property type="match status" value="1"/>
</dbReference>
<evidence type="ECO:0000259" key="1">
    <source>
        <dbReference type="Pfam" id="PF00535"/>
    </source>
</evidence>
<name>A0A9X0UIK0_VIBME</name>
<dbReference type="InterPro" id="IPR050834">
    <property type="entry name" value="Glycosyltransf_2"/>
</dbReference>
<keyword evidence="4" id="KW-1185">Reference proteome</keyword>
<dbReference type="PANTHER" id="PTHR43685">
    <property type="entry name" value="GLYCOSYLTRANSFERASE"/>
    <property type="match status" value="1"/>
</dbReference>